<keyword evidence="3" id="KW-1185">Reference proteome</keyword>
<comment type="caution">
    <text evidence="2">The sequence shown here is derived from an EMBL/GenBank/DDBJ whole genome shotgun (WGS) entry which is preliminary data.</text>
</comment>
<accession>A0AAV3PXV6</accession>
<dbReference type="Proteomes" id="UP001454036">
    <property type="component" value="Unassembled WGS sequence"/>
</dbReference>
<dbReference type="InterPro" id="IPR000477">
    <property type="entry name" value="RT_dom"/>
</dbReference>
<dbReference type="PANTHER" id="PTHR33116">
    <property type="entry name" value="REVERSE TRANSCRIPTASE ZINC-BINDING DOMAIN-CONTAINING PROTEIN-RELATED-RELATED"/>
    <property type="match status" value="1"/>
</dbReference>
<evidence type="ECO:0000259" key="1">
    <source>
        <dbReference type="PROSITE" id="PS50878"/>
    </source>
</evidence>
<protein>
    <recommendedName>
        <fullName evidence="1">Reverse transcriptase domain-containing protein</fullName>
    </recommendedName>
</protein>
<dbReference type="EMBL" id="BAABME010019282">
    <property type="protein sequence ID" value="GAA0156679.1"/>
    <property type="molecule type" value="Genomic_DNA"/>
</dbReference>
<proteinExistence type="predicted"/>
<dbReference type="AlphaFoldDB" id="A0AAV3PXV6"/>
<evidence type="ECO:0000313" key="3">
    <source>
        <dbReference type="Proteomes" id="UP001454036"/>
    </source>
</evidence>
<dbReference type="PROSITE" id="PS50878">
    <property type="entry name" value="RT_POL"/>
    <property type="match status" value="1"/>
</dbReference>
<gene>
    <name evidence="2" type="ORF">LIER_38321</name>
</gene>
<feature type="domain" description="Reverse transcriptase" evidence="1">
    <location>
        <begin position="1"/>
        <end position="149"/>
    </location>
</feature>
<reference evidence="2 3" key="1">
    <citation type="submission" date="2024-01" db="EMBL/GenBank/DDBJ databases">
        <title>The complete chloroplast genome sequence of Lithospermum erythrorhizon: insights into the phylogenetic relationship among Boraginaceae species and the maternal lineages of purple gromwells.</title>
        <authorList>
            <person name="Okada T."/>
            <person name="Watanabe K."/>
        </authorList>
    </citation>
    <scope>NUCLEOTIDE SEQUENCE [LARGE SCALE GENOMIC DNA]</scope>
</reference>
<organism evidence="2 3">
    <name type="scientific">Lithospermum erythrorhizon</name>
    <name type="common">Purple gromwell</name>
    <name type="synonym">Lithospermum officinale var. erythrorhizon</name>
    <dbReference type="NCBI Taxonomy" id="34254"/>
    <lineage>
        <taxon>Eukaryota</taxon>
        <taxon>Viridiplantae</taxon>
        <taxon>Streptophyta</taxon>
        <taxon>Embryophyta</taxon>
        <taxon>Tracheophyta</taxon>
        <taxon>Spermatophyta</taxon>
        <taxon>Magnoliopsida</taxon>
        <taxon>eudicotyledons</taxon>
        <taxon>Gunneridae</taxon>
        <taxon>Pentapetalae</taxon>
        <taxon>asterids</taxon>
        <taxon>lamiids</taxon>
        <taxon>Boraginales</taxon>
        <taxon>Boraginaceae</taxon>
        <taxon>Boraginoideae</taxon>
        <taxon>Lithospermeae</taxon>
        <taxon>Lithospermum</taxon>
    </lineage>
</organism>
<dbReference type="PANTHER" id="PTHR33116:SF86">
    <property type="entry name" value="REVERSE TRANSCRIPTASE DOMAIN-CONTAINING PROTEIN"/>
    <property type="match status" value="1"/>
</dbReference>
<sequence length="264" mass="29464">MDYVASVSYSILVNGTQTGYFKPGRGLRQSDPLSPYLFIICREGLISLLNNACVSGELQGISMGANTATFSHLIFAYDTLLVGRASVAEATTFMRILKQYELWSGQLINPQKSAVQFSPNVPEDLKVTITDILGMPEVVTHGKYLGLPTSLGISKKEIYSFVINKVKAKVNGWKPRLLSKAGKEIFIKSVLQAIPNYPMQYFLLPIHICNKINSVLSNYWWGLLDKKKTIYWAAWQKLCNTKANGGLGFKDLRLYNLALLSKQV</sequence>
<evidence type="ECO:0000313" key="2">
    <source>
        <dbReference type="EMBL" id="GAA0156679.1"/>
    </source>
</evidence>
<name>A0AAV3PXV6_LITER</name>